<evidence type="ECO:0000256" key="5">
    <source>
        <dbReference type="ARBA" id="ARBA00022737"/>
    </source>
</evidence>
<dbReference type="EMBL" id="HE601251">
    <property type="protein sequence ID" value="CAP25124.2"/>
    <property type="molecule type" value="Genomic_DNA"/>
</dbReference>
<dbReference type="Pfam" id="PF06009">
    <property type="entry name" value="Laminin_II"/>
    <property type="match status" value="1"/>
</dbReference>
<dbReference type="SUPFAM" id="SSF49899">
    <property type="entry name" value="Concanavalin A-like lectins/glucanases"/>
    <property type="match status" value="5"/>
</dbReference>
<feature type="disulfide bond" evidence="11">
    <location>
        <begin position="1602"/>
        <end position="1611"/>
    </location>
</feature>
<feature type="coiled-coil region" evidence="12">
    <location>
        <begin position="2380"/>
        <end position="2411"/>
    </location>
</feature>
<dbReference type="FunFam" id="2.10.25.10:FF:000407">
    <property type="entry name" value="Laminin subunit alpha-3"/>
    <property type="match status" value="1"/>
</dbReference>
<feature type="disulfide bond" evidence="11">
    <location>
        <begin position="545"/>
        <end position="554"/>
    </location>
</feature>
<feature type="disulfide bond" evidence="11">
    <location>
        <begin position="1922"/>
        <end position="1931"/>
    </location>
</feature>
<dbReference type="GO" id="GO:0009887">
    <property type="term" value="P:animal organ morphogenesis"/>
    <property type="evidence" value="ECO:0000318"/>
    <property type="project" value="GO_Central"/>
</dbReference>
<feature type="disulfide bond" evidence="11">
    <location>
        <begin position="2082"/>
        <end position="2091"/>
    </location>
</feature>
<feature type="domain" description="Laminin EGF-like" evidence="16">
    <location>
        <begin position="477"/>
        <end position="523"/>
    </location>
</feature>
<evidence type="ECO:0000259" key="16">
    <source>
        <dbReference type="PROSITE" id="PS50027"/>
    </source>
</evidence>
<dbReference type="Pfam" id="PF02210">
    <property type="entry name" value="Laminin_G_2"/>
    <property type="match status" value="3"/>
</dbReference>
<dbReference type="InterPro" id="IPR050440">
    <property type="entry name" value="Laminin/Netrin_ECM"/>
</dbReference>
<dbReference type="InterPro" id="IPR000034">
    <property type="entry name" value="Laminin_IV"/>
</dbReference>
<dbReference type="CDD" id="cd00055">
    <property type="entry name" value="EGF_Lam"/>
    <property type="match status" value="20"/>
</dbReference>
<feature type="disulfide bond" evidence="11">
    <location>
        <begin position="1627"/>
        <end position="1639"/>
    </location>
</feature>
<evidence type="ECO:0000256" key="1">
    <source>
        <dbReference type="ARBA" id="ARBA00004302"/>
    </source>
</evidence>
<dbReference type="InterPro" id="IPR013320">
    <property type="entry name" value="ConA-like_dom_sf"/>
</dbReference>
<feature type="domain" description="Laminin EGF-like" evidence="16">
    <location>
        <begin position="1903"/>
        <end position="1952"/>
    </location>
</feature>
<dbReference type="PROSITE" id="PS51117">
    <property type="entry name" value="LAMININ_NTER"/>
    <property type="match status" value="1"/>
</dbReference>
<dbReference type="OMA" id="GECKCLT"/>
<dbReference type="FunFam" id="2.10.25.10:FF:000034">
    <property type="entry name" value="Laminin subunit alpha 3"/>
    <property type="match status" value="2"/>
</dbReference>
<dbReference type="SUPFAM" id="SSF49785">
    <property type="entry name" value="Galactose-binding domain-like"/>
    <property type="match status" value="1"/>
</dbReference>
<dbReference type="FunFam" id="2.10.25.10:FF:000711">
    <property type="entry name" value="Laminin-like protein epi-1"/>
    <property type="match status" value="1"/>
</dbReference>
<dbReference type="SMART" id="SM00181">
    <property type="entry name" value="EGF"/>
    <property type="match status" value="15"/>
</dbReference>
<evidence type="ECO:0000259" key="17">
    <source>
        <dbReference type="PROSITE" id="PS51115"/>
    </source>
</evidence>
<dbReference type="PROSITE" id="PS51115">
    <property type="entry name" value="LAMININ_IVA"/>
    <property type="match status" value="1"/>
</dbReference>
<evidence type="ECO:0000259" key="18">
    <source>
        <dbReference type="PROSITE" id="PS51117"/>
    </source>
</evidence>
<feature type="coiled-coil region" evidence="12">
    <location>
        <begin position="2563"/>
        <end position="2697"/>
    </location>
</feature>
<evidence type="ECO:0000256" key="2">
    <source>
        <dbReference type="ARBA" id="ARBA00022525"/>
    </source>
</evidence>
<comment type="caution">
    <text evidence="11">Lacks conserved residue(s) required for the propagation of feature annotation.</text>
</comment>
<dbReference type="PROSITE" id="PS00022">
    <property type="entry name" value="EGF_1"/>
    <property type="match status" value="2"/>
</dbReference>
<dbReference type="FunFam" id="2.60.120.200:FF:000222">
    <property type="entry name" value="Laminin-like protein epi-1"/>
    <property type="match status" value="1"/>
</dbReference>
<dbReference type="GO" id="GO:0040017">
    <property type="term" value="P:positive regulation of locomotion"/>
    <property type="evidence" value="ECO:0007669"/>
    <property type="project" value="UniProtKB-ARBA"/>
</dbReference>
<evidence type="ECO:0000256" key="11">
    <source>
        <dbReference type="PROSITE-ProRule" id="PRU00460"/>
    </source>
</evidence>
<feature type="region of interest" description="Disordered" evidence="13">
    <location>
        <begin position="3317"/>
        <end position="3359"/>
    </location>
</feature>
<feature type="disulfide bond" evidence="11">
    <location>
        <begin position="681"/>
        <end position="690"/>
    </location>
</feature>
<evidence type="ECO:0000313" key="21">
    <source>
        <dbReference type="WormBase" id="CBG04423a"/>
    </source>
</evidence>
<feature type="disulfide bond" evidence="11">
    <location>
        <begin position="2034"/>
        <end position="2043"/>
    </location>
</feature>
<dbReference type="FunFam" id="2.10.25.10:FF:000083">
    <property type="entry name" value="Laminin subunit alpha"/>
    <property type="match status" value="1"/>
</dbReference>
<keyword evidence="12" id="KW-0175">Coiled coil</keyword>
<feature type="disulfide bond" evidence="11">
    <location>
        <begin position="571"/>
        <end position="588"/>
    </location>
</feature>
<dbReference type="STRING" id="6238.A8WXI2"/>
<feature type="disulfide bond" evidence="11">
    <location>
        <begin position="524"/>
        <end position="536"/>
    </location>
</feature>
<evidence type="ECO:0000256" key="8">
    <source>
        <dbReference type="ARBA" id="ARBA00023180"/>
    </source>
</evidence>
<feature type="domain" description="Laminin G" evidence="15">
    <location>
        <begin position="3434"/>
        <end position="3612"/>
    </location>
</feature>
<keyword evidence="3" id="KW-0272">Extracellular matrix</keyword>
<keyword evidence="2" id="KW-0964">Secreted</keyword>
<feature type="disulfide bond" evidence="11">
    <location>
        <begin position="1629"/>
        <end position="1646"/>
    </location>
</feature>
<dbReference type="FunFam" id="2.10.25.10:FF:000388">
    <property type="entry name" value="Laminin subunit alpha"/>
    <property type="match status" value="1"/>
</dbReference>
<evidence type="ECO:0000256" key="4">
    <source>
        <dbReference type="ARBA" id="ARBA00022729"/>
    </source>
</evidence>
<feature type="disulfide bond" evidence="11">
    <location>
        <begin position="1509"/>
        <end position="1518"/>
    </location>
</feature>
<feature type="disulfide bond" evidence="11">
    <location>
        <begin position="526"/>
        <end position="543"/>
    </location>
</feature>
<dbReference type="InterPro" id="IPR000742">
    <property type="entry name" value="EGF"/>
</dbReference>
<dbReference type="FunFam" id="2.10.25.10:FF:000069">
    <property type="entry name" value="Laminin subunit alpha 1"/>
    <property type="match status" value="1"/>
</dbReference>
<evidence type="ECO:0000256" key="12">
    <source>
        <dbReference type="SAM" id="Coils"/>
    </source>
</evidence>
<evidence type="ECO:0000313" key="20">
    <source>
        <dbReference type="Proteomes" id="UP000008549"/>
    </source>
</evidence>
<feature type="disulfide bond" evidence="11">
    <location>
        <begin position="479"/>
        <end position="496"/>
    </location>
</feature>
<feature type="signal peptide" evidence="14">
    <location>
        <begin position="1"/>
        <end position="27"/>
    </location>
</feature>
<dbReference type="FunFam" id="2.10.25.10:FF:000011">
    <property type="entry name" value="Cadherin EGF LAG seven-pass G-type receptor"/>
    <property type="match status" value="1"/>
</dbReference>
<feature type="disulfide bond" evidence="11">
    <location>
        <begin position="452"/>
        <end position="461"/>
    </location>
</feature>
<keyword evidence="6" id="KW-0084">Basement membrane</keyword>
<feature type="chain" id="PRO_5002729167" evidence="14">
    <location>
        <begin position="28"/>
        <end position="3820"/>
    </location>
</feature>
<protein>
    <submittedName>
        <fullName evidence="19">Protein CBR-EPI-1</fullName>
    </submittedName>
</protein>
<dbReference type="GO" id="GO:0009888">
    <property type="term" value="P:tissue development"/>
    <property type="evidence" value="ECO:0000318"/>
    <property type="project" value="GO_Central"/>
</dbReference>
<feature type="domain" description="Laminin EGF-like" evidence="16">
    <location>
        <begin position="761"/>
        <end position="813"/>
    </location>
</feature>
<gene>
    <name evidence="21" type="primary">epi-1</name>
    <name evidence="19" type="synonym">Cbr-epi-1</name>
    <name evidence="21" type="ORF">CBG04423</name>
    <name evidence="19" type="ORF">CBG_04423</name>
</gene>
<feature type="domain" description="Laminin G" evidence="15">
    <location>
        <begin position="3143"/>
        <end position="3306"/>
    </location>
</feature>
<feature type="domain" description="Laminin N-terminal" evidence="18">
    <location>
        <begin position="26"/>
        <end position="302"/>
    </location>
</feature>
<dbReference type="InterPro" id="IPR002049">
    <property type="entry name" value="LE_dom"/>
</dbReference>
<keyword evidence="20" id="KW-1185">Reference proteome</keyword>
<reference evidence="19 20" key="1">
    <citation type="journal article" date="2003" name="PLoS Biol.">
        <title>The genome sequence of Caenorhabditis briggsae: a platform for comparative genomics.</title>
        <authorList>
            <person name="Stein L.D."/>
            <person name="Bao Z."/>
            <person name="Blasiar D."/>
            <person name="Blumenthal T."/>
            <person name="Brent M.R."/>
            <person name="Chen N."/>
            <person name="Chinwalla A."/>
            <person name="Clarke L."/>
            <person name="Clee C."/>
            <person name="Coghlan A."/>
            <person name="Coulson A."/>
            <person name="D'Eustachio P."/>
            <person name="Fitch D.H."/>
            <person name="Fulton L.A."/>
            <person name="Fulton R.E."/>
            <person name="Griffiths-Jones S."/>
            <person name="Harris T.W."/>
            <person name="Hillier L.W."/>
            <person name="Kamath R."/>
            <person name="Kuwabara P.E."/>
            <person name="Mardis E.R."/>
            <person name="Marra M.A."/>
            <person name="Miner T.L."/>
            <person name="Minx P."/>
            <person name="Mullikin J.C."/>
            <person name="Plumb R.W."/>
            <person name="Rogers J."/>
            <person name="Schein J.E."/>
            <person name="Sohrmann M."/>
            <person name="Spieth J."/>
            <person name="Stajich J.E."/>
            <person name="Wei C."/>
            <person name="Willey D."/>
            <person name="Wilson R.K."/>
            <person name="Durbin R."/>
            <person name="Waterston R.H."/>
        </authorList>
    </citation>
    <scope>NUCLEOTIDE SEQUENCE [LARGE SCALE GENOMIC DNA]</scope>
    <source>
        <strain evidence="19 20">AF16</strain>
    </source>
</reference>
<feature type="domain" description="Laminin EGF-like" evidence="16">
    <location>
        <begin position="1627"/>
        <end position="1677"/>
    </location>
</feature>
<dbReference type="FunFam" id="2.10.25.10:FF:000189">
    <property type="entry name" value="Laminin subunit alpha 2"/>
    <property type="match status" value="1"/>
</dbReference>
<dbReference type="InParanoid" id="A8WXI2"/>
<feature type="domain" description="Laminin IV type A" evidence="17">
    <location>
        <begin position="1689"/>
        <end position="1869"/>
    </location>
</feature>
<dbReference type="FunFam" id="2.10.25.10:FF:000082">
    <property type="entry name" value="Laminin subunit alpha 1"/>
    <property type="match status" value="1"/>
</dbReference>
<dbReference type="Pfam" id="PF00052">
    <property type="entry name" value="Laminin_B"/>
    <property type="match status" value="1"/>
</dbReference>
<dbReference type="GO" id="GO:0016477">
    <property type="term" value="P:cell migration"/>
    <property type="evidence" value="ECO:0007669"/>
    <property type="project" value="UniProtKB-ARBA"/>
</dbReference>
<dbReference type="PANTHER" id="PTHR10574">
    <property type="entry name" value="NETRIN/LAMININ-RELATED"/>
    <property type="match status" value="1"/>
</dbReference>
<dbReference type="HOGENOM" id="CLU_000301_0_0_1"/>
<dbReference type="Gene3D" id="2.60.120.200">
    <property type="match status" value="5"/>
</dbReference>
<keyword evidence="8" id="KW-0325">Glycoprotein</keyword>
<feature type="domain" description="Laminin EGF-like" evidence="16">
    <location>
        <begin position="569"/>
        <end position="614"/>
    </location>
</feature>
<dbReference type="FunFam" id="2.10.25.10:FF:000051">
    <property type="entry name" value="Laminin subunit alpha 4"/>
    <property type="match status" value="1"/>
</dbReference>
<comment type="subunit">
    <text evidence="10">Laminin is a complex glycoprotein, consisting of three different polypeptide chains (alpha, beta, gamma), which are bound to each other by disulfide bonds into a cross-shaped molecule comprising one long and three short arms with globules at each end.</text>
</comment>
<feature type="domain" description="Laminin EGF-like" evidence="16">
    <location>
        <begin position="432"/>
        <end position="476"/>
    </location>
</feature>
<feature type="disulfide bond" evidence="11">
    <location>
        <begin position="590"/>
        <end position="599"/>
    </location>
</feature>
<feature type="domain" description="Laminin G" evidence="15">
    <location>
        <begin position="2767"/>
        <end position="2964"/>
    </location>
</feature>
<dbReference type="PANTHER" id="PTHR10574:SF406">
    <property type="entry name" value="LAMININ SUBUNIT ALPHA 5"/>
    <property type="match status" value="1"/>
</dbReference>
<feature type="disulfide bond" evidence="11">
    <location>
        <begin position="498"/>
        <end position="507"/>
    </location>
</feature>
<feature type="domain" description="Laminin EGF-like" evidence="16">
    <location>
        <begin position="2110"/>
        <end position="2156"/>
    </location>
</feature>
<dbReference type="PROSITE" id="PS50025">
    <property type="entry name" value="LAM_G_DOMAIN"/>
    <property type="match status" value="5"/>
</dbReference>
<feature type="disulfide bond" evidence="11">
    <location>
        <begin position="2157"/>
        <end position="2169"/>
    </location>
</feature>
<dbReference type="Pfam" id="PF00055">
    <property type="entry name" value="Laminin_N"/>
    <property type="match status" value="1"/>
</dbReference>
<feature type="compositionally biased region" description="Low complexity" evidence="13">
    <location>
        <begin position="3317"/>
        <end position="3326"/>
    </location>
</feature>
<feature type="disulfide bond" evidence="11">
    <location>
        <begin position="2130"/>
        <end position="2139"/>
    </location>
</feature>
<evidence type="ECO:0000256" key="6">
    <source>
        <dbReference type="ARBA" id="ARBA00022869"/>
    </source>
</evidence>
<dbReference type="FunFam" id="2.10.25.10:FF:000090">
    <property type="entry name" value="laminin subunit alpha"/>
    <property type="match status" value="1"/>
</dbReference>
<feature type="disulfide bond" evidence="11">
    <location>
        <begin position="2046"/>
        <end position="2060"/>
    </location>
</feature>
<feature type="disulfide bond" evidence="11">
    <location>
        <begin position="1648"/>
        <end position="1657"/>
    </location>
</feature>
<dbReference type="InterPro" id="IPR010307">
    <property type="entry name" value="Laminin_dom_II"/>
</dbReference>
<dbReference type="FunFam" id="2.10.25.10:FF:000209">
    <property type="entry name" value="Laminin subunit alpha 5"/>
    <property type="match status" value="1"/>
</dbReference>
<dbReference type="SUPFAM" id="SSF57196">
    <property type="entry name" value="EGF/Laminin"/>
    <property type="match status" value="17"/>
</dbReference>
<dbReference type="SMART" id="SM00281">
    <property type="entry name" value="LamB"/>
    <property type="match status" value="1"/>
</dbReference>
<feature type="domain" description="Laminin EGF-like" evidence="16">
    <location>
        <begin position="661"/>
        <end position="710"/>
    </location>
</feature>
<feature type="disulfide bond" evidence="11">
    <location>
        <begin position="617"/>
        <end position="634"/>
    </location>
</feature>
<feature type="domain" description="Laminin EGF-like" evidence="16">
    <location>
        <begin position="1953"/>
        <end position="2009"/>
    </location>
</feature>
<feature type="domain" description="Laminin EGF-like" evidence="16">
    <location>
        <begin position="2010"/>
        <end position="2062"/>
    </location>
</feature>
<feature type="domain" description="Laminin EGF-like" evidence="16">
    <location>
        <begin position="1534"/>
        <end position="1578"/>
    </location>
</feature>
<evidence type="ECO:0000256" key="10">
    <source>
        <dbReference type="ARBA" id="ARBA00065619"/>
    </source>
</evidence>
<feature type="disulfide bond" evidence="11">
    <location>
        <begin position="615"/>
        <end position="627"/>
    </location>
</feature>
<feature type="domain" description="Laminin EGF-like" evidence="16">
    <location>
        <begin position="1579"/>
        <end position="1626"/>
    </location>
</feature>
<name>A8WXI2_CAEBR</name>
<dbReference type="Gene3D" id="2.10.25.10">
    <property type="entry name" value="Laminin"/>
    <property type="match status" value="20"/>
</dbReference>
<accession>A8WXI2</accession>
<dbReference type="InterPro" id="IPR056863">
    <property type="entry name" value="LMN_ATRN_NET-like_EGF"/>
</dbReference>
<sequence>MSPYDTSPWATRALFIVVALLAQFTYPQVLTPSQITISHRKPIRATSTCGEIQGQPVNEIYCSLTGSSAYNPVNPYSYQNDDESIVWNKNENARVFGGHGCGFCNAGNENSHPASNMVDGNNSWWMSPPLSRGLQHNEINITIDLEQEFHVAYVWIQMANSPRPGSWVLERSTDHGQTYKPWFHFAENAAECMRRFGVESLSPISEDDSVTCRTDQALLQPLENAEMVIKILEHRPSSLKFATSEVLQNFTRATNIRLRLLGTRTLQGHLMEMNEWRDPTVTRRYNHFQYFYAIKEIMIGGRCVCNGHAVTCDILEPQRPKSLLCRCEHNTCGDMCERCCPGYVQKAWQPATAHNNFTCEACNCFGRSNECYYDEQVDLNKQSMDSKGNYEGGGVCVNCRDNTEGINCNKCSYGYFRPAGVTWDEPQPCKACDCDPDKHTGSCAEETGKCECQARFVGENCDQCALGYYDPPECKPCECFVNGTVGDVCLPEDGQCPCKPGFGGTFCDTCADGFTNVTAGCVECVCDATGSEHSNCSAATGQCECKPAYAGLSCDKCQVGYFGDDCKFCNCDPMGTEGGVCDQTTGQCLCKEGFAGDKCDRCDIAYYGYPNCKACACDGAGITSPECDSTSGQCPCNGNFTGRTCDKCAAGFYNYPDCRGCECLVAGAKGQTCDNQGQCYCKGNFEGERCDRCKPNFYNFPICEECNCNPSGVTRDFQGCDKVSPGELCSCRKHVTGRICDQCKPTFWDLQYHHEDGCRSCECNTNGTISGLNTCDLKSGQCMCKKNAAGRTCDQCAEGFYRLNSYNQLGCESCHCDIGGALRAECDINSGQCKCRPRVTGLRCDRPIENHYFPTLWHNQYEAEDAHTEDQRPVRFAVDPEQFSNFSWRGYAVFSPIQEKILIDVDIAKASVYRLLFRYRNPTPVPITATVSVAPRFTHTHDVEQSGKATFAPGDSPAMKEITVDGKPFVLNPGKWSLAISTKQRLFLDYVVVLPAEYYEGSALRQRAPQPCLSHSTKNTTCVDLIYPPIPASSRVFVDMEKVPFNYVNEDGSLTPLELVPVEILPSEITGPAGFIRADENPRTVEAKLDVPETGEYVVVIEYHNREETDGNVGVGVSQGYKDVMNGNVVIHHCPYATFCRELVSSEGTIPFIPLEKGEATVRLNIKPNHEFGLAAVHLIKKEDFSSEYLQQVPVCIRKDGRCVPQSYPPASESVVTEAESGSNMEKSILGDKLPFPVSNSKEMRVVPLDDAQATIEISGVVPTRGHYMFLVHYFNPDNTPIDIDVLLQNEHYFQGDSCNSFACCLFFLRTSLPPKISRKFFCTFLKFALCTYFENFFKNHFCTLHFPCPCIPVYLYSPISDNKYSSRFLFNATVPLAFCPSISGCRALIRDKERPDVIQFFMDDKYTATFYHNASQKGPIYIDSITAVPYNSFKDKLMEPLALDLSNEFLKECFEENLRNHPESVSDFCKQKIFSLTTDFNSAALSCDCVAQGSESFQCEEYGGQCKCKPNVIGRRCERCAPGYYNFPECIKCSCNAGQQCDERTGQCFCPPHVEGQSCDRCVSNAFGYDPLIGCQKCGCHPQGSEGGNLVCDPESGQCLCRESMGGRQCDRCLAGFYGFPHCYGCSCNRDGTTEEICDATNAQCKCKENVYGARCEACKAGTFDLSAENPLGCVNCFCFGVTDSCRSSMFPVTTMSVDMSSFLTTDDSGMVDNKDDTVLYTSEETSPNSVYFIVPIVTNDYTTSYGLKLTFKLSAVPRVGKKKMNSDADIRLTGANMTIEHWATEQPTNPEEQFTVKCKLVPENFLTTEGKPVTREELMKVLHSLQNITLKASYFDHPKTSTLYEFGLEISEPNGADSVIKASSVEQCQCPAPYTGPSCQLCASGYHRVSSGSFLGACVPCECNGHSATCDPDTGICTDCEHNTHGDHCEFCDEGHYGNATNGSPYDCMACACPFAPSNNFAKSCDVSEEGQLLQCNCKPGYTGDRCDRCDAGYFGQPQQVGGSCEPCQCNGNNNLTDSRACHPVSGDCYLCEQNTDGRHCEWCAQWFYGDAVSAKNCSSCECDQCGSQYCDNRSGGCECKTNVEGDSCDRCKPDHWGFSKCQGCQACHCGTAAFNTQCNVENGQCTCRPGASGMRCEQCEHGYWNYGEHGCDKCDCESDLSMGTVCDVRTGQCHCQEGATGSRCDQCLPSYLRIPTHGCRRCDECVHHLIGDVDNLELEIDVLGTAIANISSATIVGARLARNKKEFNDISEITKMLNDEENSFGNFFGDASDILTNSTQILHKLVRTKNHSNNSAIASKSLTVNGTEFLNDVMKKAQRARQSVRSLAEIALAIGSSSKAVNVDPRLLREAEETLMSLETTSADPYPEKAQSVPGKLKEIQDKIQVETDKLEKQKESFESQKKKAEELAAYLNSAQQLLKESKSKTDKANNVAKMLQLAKVQNLVAAISDDLERVETVKGEFQKINIAIGNITESIKDNREALSQSVNSLNETRNDIAEAVEAAKKRVRREEKPLVDMELINAKAEEMRLQAISLRQAFDNNKADSDRAVEAANAYSKIAETLLDAKEKIDRAIVLLEDETQYAEAVQNAKDKPIPADMKDKIAEFSKNLAHDVKEAEKLKKQLEQLTEMAEKLRKRKDAVKNRIPNYDRTLLGGLDNKAKEIHEIKAAIDANIEETRAKISEIAGKAEEITEKANSAMEGIRLARRNAVQLQSLAPVVASKFEELKKLSAVRSGKVDSITGKVSEIKEMIAAARNAANKIKLGAHFNRGSSLDLNIPQRVTRSAAHADISFYFRTEEQHGIPFFFGNEETAVGSRAVPTADYVAAEIEYGRLKITVDLGDAPAVVKLETLVNDGLWRRLNIERIGKTVNATLSKPNSVETAETKSSVAGGNKSVLNLNQQISKLFIGGIPTTARVSGFFAHLLTIAFSFSDLQGLLHGEPIGLWNTKEKGNVNVGGPKMTDNADELVISLDGEGYTSYKPSHWNPRKATKISLSFLTFSPQGLLFFVGKDRDFMSLELFDGLIKLSVDLGSGTEQFMTENSNYNDGKWHTVSIVREEKHVKITVDEEVVEGDVPGKDSEMSVTEFLYIGGTPSGLPVRTTMVPLRGCIKQVKLGSDEVDLENSHASKGVRSGCPLHTVRTVSFLSDRTTAEFSNATEFSGDVSVTFKFKTRSIRQPSSVFTVTDDEDSVLSATINEDGILTVTSGNDVATLELAASPDERWHYVSIRKTDHVIRIDADDSFSNEVARKEHDESNPDATYLSASFGKSGAFPSFVGCIGDVTLNGKLLDFIKADIKEISLNGCSLSDDENVAATTTTTTSAPTDSDIAVLPNDDSEDEETTTTTTTSTEEPTEEPAEVSVFRILGHALENLYHNSQTLKMKDQPIYVPPNSKRDSSFDFPDHFESVDLSVRPDGHCSLPEDALVQFEDAEGFNFGTQQHSRIEYDVLPDAFDKSGEFSFKIRPTSDNGVVFIAGNKRTEQNKNNDHIAVILEHGRVIFTYDTGSGKVVIKSDKSIIDGRWHSIKVSRRGKSAHLIVDDDSYESEGAANQNEDLIDTQPPFYLGGVPSDFASVVRSLVPGTRSQFSGCIKDFRLNGKSLNNGKEFGTEQCSQFSEPGMYFGKDGGYAIVQKDYEVGHSFGLEVEIRPRMKNGVLFSVGVLDYVAVEFVNGSIKTTVGSASGMEDLWHHPTNENEYCDGQWQSFKVNQLKIIANFFKSKFQIAKKKNLLTVTVNGKAQIRMMKKAKEEVLTKDPLYFGGLPEGITKNKGITTDKPFVGCIRFISFGLKKDRKMLRRKKEINTERFDVYGDVNRHGCPAI</sequence>
<feature type="disulfide bond" evidence="11">
    <location>
        <begin position="569"/>
        <end position="581"/>
    </location>
</feature>
<evidence type="ECO:0000256" key="7">
    <source>
        <dbReference type="ARBA" id="ARBA00023157"/>
    </source>
</evidence>
<dbReference type="GO" id="GO:0071711">
    <property type="term" value="P:basement membrane organization"/>
    <property type="evidence" value="ECO:0007669"/>
    <property type="project" value="UniProtKB-ARBA"/>
</dbReference>
<reference evidence="19 20" key="2">
    <citation type="journal article" date="2011" name="PLoS Genet.">
        <title>Caenorhabditis briggsae recombinant inbred line genotypes reveal inter-strain incompatibility and the evolution of recombination.</title>
        <authorList>
            <person name="Ross J.A."/>
            <person name="Koboldt D.C."/>
            <person name="Staisch J.E."/>
            <person name="Chamberlin H.M."/>
            <person name="Gupta B.P."/>
            <person name="Miller R.D."/>
            <person name="Baird S.E."/>
            <person name="Haag E.S."/>
        </authorList>
    </citation>
    <scope>NUCLEOTIDE SEQUENCE [LARGE SCALE GENOMIC DNA]</scope>
    <source>
        <strain evidence="19 20">AF16</strain>
    </source>
</reference>
<organism evidence="19 20">
    <name type="scientific">Caenorhabditis briggsae</name>
    <dbReference type="NCBI Taxonomy" id="6238"/>
    <lineage>
        <taxon>Eukaryota</taxon>
        <taxon>Metazoa</taxon>
        <taxon>Ecdysozoa</taxon>
        <taxon>Nematoda</taxon>
        <taxon>Chromadorea</taxon>
        <taxon>Rhabditida</taxon>
        <taxon>Rhabditina</taxon>
        <taxon>Rhabditomorpha</taxon>
        <taxon>Rhabditoidea</taxon>
        <taxon>Rhabditidae</taxon>
        <taxon>Peloderinae</taxon>
        <taxon>Caenorhabditis</taxon>
    </lineage>
</organism>
<dbReference type="FunFam" id="2.10.25.10:FF:000726">
    <property type="entry name" value="Laminin-like protein epi-1"/>
    <property type="match status" value="1"/>
</dbReference>
<dbReference type="CDD" id="cd02795">
    <property type="entry name" value="CBM6-CBM35-CBM36_like"/>
    <property type="match status" value="1"/>
</dbReference>
<evidence type="ECO:0000259" key="15">
    <source>
        <dbReference type="PROSITE" id="PS50025"/>
    </source>
</evidence>
<dbReference type="FunFam" id="2.60.120.200:FF:000264">
    <property type="entry name" value="Laminin-like protein epi-1"/>
    <property type="match status" value="1"/>
</dbReference>
<dbReference type="Pfam" id="PF00054">
    <property type="entry name" value="Laminin_G_1"/>
    <property type="match status" value="1"/>
</dbReference>
<feature type="disulfide bond" evidence="11">
    <location>
        <begin position="1488"/>
        <end position="1500"/>
    </location>
</feature>
<keyword evidence="7 11" id="KW-1015">Disulfide bond</keyword>
<feature type="disulfide bond" evidence="11">
    <location>
        <begin position="1980"/>
        <end position="1989"/>
    </location>
</feature>
<evidence type="ECO:0000313" key="19">
    <source>
        <dbReference type="EMBL" id="CAP25124.2"/>
    </source>
</evidence>
<dbReference type="eggNOG" id="KOG1836">
    <property type="taxonomic scope" value="Eukaryota"/>
</dbReference>
<dbReference type="FunFam" id="2.60.120.200:FF:000160">
    <property type="entry name" value="Laminin subunit alpha-3"/>
    <property type="match status" value="1"/>
</dbReference>
<dbReference type="GO" id="GO:0006950">
    <property type="term" value="P:response to stress"/>
    <property type="evidence" value="ECO:0007669"/>
    <property type="project" value="UniProtKB-ARBA"/>
</dbReference>
<dbReference type="GO" id="GO:0007411">
    <property type="term" value="P:axon guidance"/>
    <property type="evidence" value="ECO:0000318"/>
    <property type="project" value="GO_Central"/>
</dbReference>
<dbReference type="SMART" id="SM00180">
    <property type="entry name" value="EGF_Lam"/>
    <property type="match status" value="21"/>
</dbReference>
<dbReference type="PRINTS" id="PR00011">
    <property type="entry name" value="EGFLAMININ"/>
</dbReference>
<dbReference type="InterPro" id="IPR008211">
    <property type="entry name" value="Laminin_N"/>
</dbReference>
<dbReference type="GO" id="GO:0005201">
    <property type="term" value="F:extracellular matrix structural constituent"/>
    <property type="evidence" value="ECO:0000318"/>
    <property type="project" value="GO_Central"/>
</dbReference>
<keyword evidence="9 11" id="KW-0424">Laminin EGF-like domain</keyword>
<dbReference type="FunCoup" id="A8WXI2">
    <property type="interactions" value="410"/>
</dbReference>
<dbReference type="GO" id="GO:0005604">
    <property type="term" value="C:basement membrane"/>
    <property type="evidence" value="ECO:0000318"/>
    <property type="project" value="GO_Central"/>
</dbReference>
<feature type="domain" description="Laminin EGF-like" evidence="16">
    <location>
        <begin position="1488"/>
        <end position="1533"/>
    </location>
</feature>
<dbReference type="Pfam" id="PF24973">
    <property type="entry name" value="EGF_LMN_ATRN"/>
    <property type="match status" value="2"/>
</dbReference>
<feature type="domain" description="Laminin EGF-like" evidence="16">
    <location>
        <begin position="2063"/>
        <end position="2109"/>
    </location>
</feature>
<feature type="disulfide bond" evidence="11">
    <location>
        <begin position="636"/>
        <end position="645"/>
    </location>
</feature>
<feature type="domain" description="Laminin G" evidence="15">
    <location>
        <begin position="2969"/>
        <end position="3137"/>
    </location>
</feature>
<feature type="domain" description="Laminin G" evidence="15">
    <location>
        <begin position="3618"/>
        <end position="3817"/>
    </location>
</feature>
<dbReference type="Proteomes" id="UP000008549">
    <property type="component" value="Unassembled WGS sequence"/>
</dbReference>
<keyword evidence="5" id="KW-0677">Repeat</keyword>
<dbReference type="FunFam" id="2.10.25.10:FF:000106">
    <property type="entry name" value="Heparan sulfate proteoglycan 2"/>
    <property type="match status" value="1"/>
</dbReference>
<feature type="disulfide bond" evidence="11">
    <location>
        <begin position="661"/>
        <end position="673"/>
    </location>
</feature>
<feature type="disulfide bond" evidence="11">
    <location>
        <begin position="1551"/>
        <end position="1560"/>
    </location>
</feature>
<dbReference type="SMART" id="SM00282">
    <property type="entry name" value="LamG"/>
    <property type="match status" value="5"/>
</dbReference>
<evidence type="ECO:0000256" key="9">
    <source>
        <dbReference type="ARBA" id="ARBA00023292"/>
    </source>
</evidence>
<dbReference type="InterPro" id="IPR008979">
    <property type="entry name" value="Galactose-bd-like_sf"/>
</dbReference>
<dbReference type="GO" id="GO:0007155">
    <property type="term" value="P:cell adhesion"/>
    <property type="evidence" value="ECO:0007669"/>
    <property type="project" value="InterPro"/>
</dbReference>
<feature type="domain" description="Laminin EGF-like" evidence="16">
    <location>
        <begin position="524"/>
        <end position="568"/>
    </location>
</feature>
<proteinExistence type="predicted"/>
<dbReference type="PROSITE" id="PS50027">
    <property type="entry name" value="EGF_LAM_2"/>
    <property type="match status" value="17"/>
</dbReference>
<dbReference type="FunFam" id="2.10.25.10:FF:000561">
    <property type="entry name" value="Wing blister, isoform B"/>
    <property type="match status" value="1"/>
</dbReference>
<dbReference type="FunFam" id="2.10.25.10:FF:000188">
    <property type="entry name" value="Laminin subunit gamma 2"/>
    <property type="match status" value="1"/>
</dbReference>
<feature type="domain" description="Laminin EGF-like" evidence="16">
    <location>
        <begin position="615"/>
        <end position="660"/>
    </location>
</feature>
<keyword evidence="4 14" id="KW-0732">Signal</keyword>
<dbReference type="InterPro" id="IPR001791">
    <property type="entry name" value="Laminin_G"/>
</dbReference>
<dbReference type="WormBase" id="CBG04423a">
    <property type="protein sequence ID" value="CBP45548"/>
    <property type="gene ID" value="WBGene00027093"/>
    <property type="gene designation" value="Cbr-epi-1"/>
</dbReference>
<evidence type="ECO:0000256" key="3">
    <source>
        <dbReference type="ARBA" id="ARBA00022530"/>
    </source>
</evidence>
<feature type="disulfide bond" evidence="11">
    <location>
        <begin position="784"/>
        <end position="793"/>
    </location>
</feature>
<feature type="domain" description="Laminin EGF-like" evidence="16">
    <location>
        <begin position="2157"/>
        <end position="2204"/>
    </location>
</feature>
<feature type="disulfide bond" evidence="11">
    <location>
        <begin position="477"/>
        <end position="489"/>
    </location>
</feature>
<evidence type="ECO:0000256" key="14">
    <source>
        <dbReference type="SAM" id="SignalP"/>
    </source>
</evidence>
<comment type="subcellular location">
    <subcellularLocation>
        <location evidence="1">Secreted</location>
        <location evidence="1">Extracellular space</location>
        <location evidence="1">Extracellular matrix</location>
        <location evidence="1">Basement membrane</location>
    </subcellularLocation>
</comment>
<feature type="disulfide bond" evidence="11">
    <location>
        <begin position="1490"/>
        <end position="1507"/>
    </location>
</feature>
<dbReference type="PROSITE" id="PS01248">
    <property type="entry name" value="EGF_LAM_1"/>
    <property type="match status" value="6"/>
</dbReference>
<dbReference type="Pfam" id="PF00053">
    <property type="entry name" value="EGF_laminin"/>
    <property type="match status" value="18"/>
</dbReference>
<dbReference type="Gene3D" id="2.60.120.260">
    <property type="entry name" value="Galactose-binding domain-like"/>
    <property type="match status" value="2"/>
</dbReference>
<feature type="disulfide bond" evidence="11">
    <location>
        <begin position="2178"/>
        <end position="2187"/>
    </location>
</feature>
<dbReference type="CDD" id="cd00110">
    <property type="entry name" value="LamG"/>
    <property type="match status" value="4"/>
</dbReference>
<evidence type="ECO:0000256" key="13">
    <source>
        <dbReference type="SAM" id="MobiDB-lite"/>
    </source>
</evidence>
<dbReference type="SMART" id="SM00136">
    <property type="entry name" value="LamNT"/>
    <property type="match status" value="1"/>
</dbReference>
<feature type="disulfide bond" evidence="11">
    <location>
        <begin position="2159"/>
        <end position="2176"/>
    </location>
</feature>